<keyword evidence="2" id="KW-0812">Transmembrane</keyword>
<evidence type="ECO:0000313" key="4">
    <source>
        <dbReference type="EMBL" id="KAJ4773403.1"/>
    </source>
</evidence>
<keyword evidence="2" id="KW-1133">Transmembrane helix</keyword>
<protein>
    <submittedName>
        <fullName evidence="4">Hydroxyproline-rich glycoprotein</fullName>
    </submittedName>
</protein>
<accession>A0AAV8E4T1</accession>
<dbReference type="AlphaFoldDB" id="A0AAV8E4T1"/>
<feature type="compositionally biased region" description="Low complexity" evidence="1">
    <location>
        <begin position="56"/>
        <end position="70"/>
    </location>
</feature>
<feature type="signal peptide" evidence="3">
    <location>
        <begin position="1"/>
        <end position="25"/>
    </location>
</feature>
<evidence type="ECO:0000313" key="5">
    <source>
        <dbReference type="Proteomes" id="UP001140206"/>
    </source>
</evidence>
<proteinExistence type="predicted"/>
<evidence type="ECO:0000256" key="1">
    <source>
        <dbReference type="SAM" id="MobiDB-lite"/>
    </source>
</evidence>
<feature type="chain" id="PRO_5043944810" evidence="3">
    <location>
        <begin position="26"/>
        <end position="181"/>
    </location>
</feature>
<organism evidence="4 5">
    <name type="scientific">Rhynchospora pubera</name>
    <dbReference type="NCBI Taxonomy" id="906938"/>
    <lineage>
        <taxon>Eukaryota</taxon>
        <taxon>Viridiplantae</taxon>
        <taxon>Streptophyta</taxon>
        <taxon>Embryophyta</taxon>
        <taxon>Tracheophyta</taxon>
        <taxon>Spermatophyta</taxon>
        <taxon>Magnoliopsida</taxon>
        <taxon>Liliopsida</taxon>
        <taxon>Poales</taxon>
        <taxon>Cyperaceae</taxon>
        <taxon>Cyperoideae</taxon>
        <taxon>Rhynchosporeae</taxon>
        <taxon>Rhynchospora</taxon>
    </lineage>
</organism>
<keyword evidence="2" id="KW-0472">Membrane</keyword>
<gene>
    <name evidence="4" type="ORF">LUZ62_057660</name>
</gene>
<feature type="region of interest" description="Disordered" evidence="1">
    <location>
        <begin position="26"/>
        <end position="136"/>
    </location>
</feature>
<evidence type="ECO:0000256" key="3">
    <source>
        <dbReference type="SAM" id="SignalP"/>
    </source>
</evidence>
<dbReference type="EMBL" id="JAMFTS010000003">
    <property type="protein sequence ID" value="KAJ4773403.1"/>
    <property type="molecule type" value="Genomic_DNA"/>
</dbReference>
<keyword evidence="3" id="KW-0732">Signal</keyword>
<feature type="transmembrane region" description="Helical" evidence="2">
    <location>
        <begin position="139"/>
        <end position="159"/>
    </location>
</feature>
<name>A0AAV8E4T1_9POAL</name>
<keyword evidence="5" id="KW-1185">Reference proteome</keyword>
<reference evidence="4" key="1">
    <citation type="submission" date="2022-08" db="EMBL/GenBank/DDBJ databases">
        <authorList>
            <person name="Marques A."/>
        </authorList>
    </citation>
    <scope>NUCLEOTIDE SEQUENCE</scope>
    <source>
        <strain evidence="4">RhyPub2mFocal</strain>
        <tissue evidence="4">Leaves</tissue>
    </source>
</reference>
<dbReference type="PANTHER" id="PTHR36721:SF15">
    <property type="entry name" value="EN_SPM-LIKE TRANSPOSON PROTEIN"/>
    <property type="match status" value="1"/>
</dbReference>
<evidence type="ECO:0000256" key="2">
    <source>
        <dbReference type="SAM" id="Phobius"/>
    </source>
</evidence>
<sequence length="181" mass="18717">MAIPPFLHLFFLASLLLSSPRLSLSQSQISLPPSLPPTSTSTLSTSDSIAPTPDLSVSVPPSSSPFASPFASPPAMSPSSSDDDLEDEAPSPSPLSSPVDVLVPVPVPAPSFSEVKASTVDTGEQEDEEKKGLDGGGKAGVVVGVFAATALVGLGVLVCKKRQENIRRSRYGDYSARVELV</sequence>
<feature type="compositionally biased region" description="Low complexity" evidence="1">
    <location>
        <begin position="26"/>
        <end position="48"/>
    </location>
</feature>
<dbReference type="PANTHER" id="PTHR36721">
    <property type="entry name" value="PROLINE-RICH FAMILY PROTEIN"/>
    <property type="match status" value="1"/>
</dbReference>
<comment type="caution">
    <text evidence="4">The sequence shown here is derived from an EMBL/GenBank/DDBJ whole genome shotgun (WGS) entry which is preliminary data.</text>
</comment>
<feature type="compositionally biased region" description="Low complexity" evidence="1">
    <location>
        <begin position="94"/>
        <end position="115"/>
    </location>
</feature>
<dbReference type="Proteomes" id="UP001140206">
    <property type="component" value="Chromosome 3"/>
</dbReference>